<dbReference type="AlphaFoldDB" id="A0A1G2E468"/>
<dbReference type="EMBL" id="MHMA01000009">
    <property type="protein sequence ID" value="OGZ20479.1"/>
    <property type="molecule type" value="Genomic_DNA"/>
</dbReference>
<sequence length="239" mass="26662">MEEELLTIREAAEFLGVSIDTLRRWDKSGKLVALKKAGGTHRYYSKRDLEIFSSDLSKMANSWAVLGGEIPQDFYCSNSAVFQTRLTKMQDLLINNEKTNKIFSIIVAVAGEIGNNSYDHNLGNWPDAPGIFFGYDIHKGIIVLADRGVGVLKTLSRIKPELINHEDALRTAFTEIISGRSPEERGNGLKFVREVIAKNPIDLLFRSGDAELNLRGDSEDLNITKSKMAIRGCLAIIKF</sequence>
<comment type="caution">
    <text evidence="2">The sequence shown here is derived from an EMBL/GenBank/DDBJ whole genome shotgun (WGS) entry which is preliminary data.</text>
</comment>
<dbReference type="GO" id="GO:0003677">
    <property type="term" value="F:DNA binding"/>
    <property type="evidence" value="ECO:0007669"/>
    <property type="project" value="InterPro"/>
</dbReference>
<feature type="domain" description="HTH merR-type" evidence="1">
    <location>
        <begin position="5"/>
        <end position="53"/>
    </location>
</feature>
<proteinExistence type="predicted"/>
<name>A0A1G2E468_9BACT</name>
<organism evidence="2 3">
    <name type="scientific">Candidatus Nealsonbacteria bacterium RIFCSPHIGHO2_01_FULL_43_31</name>
    <dbReference type="NCBI Taxonomy" id="1801665"/>
    <lineage>
        <taxon>Bacteria</taxon>
        <taxon>Candidatus Nealsoniibacteriota</taxon>
    </lineage>
</organism>
<dbReference type="Pfam" id="PF00376">
    <property type="entry name" value="MerR"/>
    <property type="match status" value="1"/>
</dbReference>
<protein>
    <recommendedName>
        <fullName evidence="1">HTH merR-type domain-containing protein</fullName>
    </recommendedName>
</protein>
<gene>
    <name evidence="2" type="ORF">A2654_01465</name>
</gene>
<dbReference type="InterPro" id="IPR009061">
    <property type="entry name" value="DNA-bd_dom_put_sf"/>
</dbReference>
<dbReference type="InterPro" id="IPR000551">
    <property type="entry name" value="MerR-type_HTH_dom"/>
</dbReference>
<dbReference type="SUPFAM" id="SSF46955">
    <property type="entry name" value="Putative DNA-binding domain"/>
    <property type="match status" value="1"/>
</dbReference>
<reference evidence="2 3" key="1">
    <citation type="journal article" date="2016" name="Nat. Commun.">
        <title>Thousands of microbial genomes shed light on interconnected biogeochemical processes in an aquifer system.</title>
        <authorList>
            <person name="Anantharaman K."/>
            <person name="Brown C.T."/>
            <person name="Hug L.A."/>
            <person name="Sharon I."/>
            <person name="Castelle C.J."/>
            <person name="Probst A.J."/>
            <person name="Thomas B.C."/>
            <person name="Singh A."/>
            <person name="Wilkins M.J."/>
            <person name="Karaoz U."/>
            <person name="Brodie E.L."/>
            <person name="Williams K.H."/>
            <person name="Hubbard S.S."/>
            <person name="Banfield J.F."/>
        </authorList>
    </citation>
    <scope>NUCLEOTIDE SEQUENCE [LARGE SCALE GENOMIC DNA]</scope>
</reference>
<evidence type="ECO:0000259" key="1">
    <source>
        <dbReference type="PROSITE" id="PS50937"/>
    </source>
</evidence>
<dbReference type="Proteomes" id="UP000178721">
    <property type="component" value="Unassembled WGS sequence"/>
</dbReference>
<dbReference type="CDD" id="cd04762">
    <property type="entry name" value="HTH_MerR-trunc"/>
    <property type="match status" value="1"/>
</dbReference>
<evidence type="ECO:0000313" key="2">
    <source>
        <dbReference type="EMBL" id="OGZ20479.1"/>
    </source>
</evidence>
<dbReference type="GO" id="GO:0006355">
    <property type="term" value="P:regulation of DNA-templated transcription"/>
    <property type="evidence" value="ECO:0007669"/>
    <property type="project" value="InterPro"/>
</dbReference>
<accession>A0A1G2E468</accession>
<dbReference type="PROSITE" id="PS50937">
    <property type="entry name" value="HTH_MERR_2"/>
    <property type="match status" value="1"/>
</dbReference>
<dbReference type="Gene3D" id="1.10.1660.10">
    <property type="match status" value="1"/>
</dbReference>
<evidence type="ECO:0000313" key="3">
    <source>
        <dbReference type="Proteomes" id="UP000178721"/>
    </source>
</evidence>